<dbReference type="Pfam" id="PF13532">
    <property type="entry name" value="2OG-FeII_Oxy_2"/>
    <property type="match status" value="1"/>
</dbReference>
<dbReference type="InterPro" id="IPR004574">
    <property type="entry name" value="Alkb"/>
</dbReference>
<dbReference type="PANTHER" id="PTHR16557:SF10">
    <property type="entry name" value="2-OXOGLUTARATE-DEPENDENT DIOXYGENASE FAMILY PROTEIN"/>
    <property type="match status" value="1"/>
</dbReference>
<gene>
    <name evidence="8" type="ORF">M8C21_011196</name>
</gene>
<dbReference type="SUPFAM" id="SSF51197">
    <property type="entry name" value="Clavaminate synthase-like"/>
    <property type="match status" value="1"/>
</dbReference>
<dbReference type="InterPro" id="IPR005123">
    <property type="entry name" value="Oxoglu/Fe-dep_dioxygenase_dom"/>
</dbReference>
<feature type="binding site" evidence="6">
    <location>
        <position position="222"/>
    </location>
    <ligand>
        <name>Fe cation</name>
        <dbReference type="ChEBI" id="CHEBI:24875"/>
        <note>catalytic</note>
    </ligand>
</feature>
<dbReference type="AlphaFoldDB" id="A0AAD5G1G9"/>
<dbReference type="GO" id="GO:0008198">
    <property type="term" value="F:ferrous iron binding"/>
    <property type="evidence" value="ECO:0007669"/>
    <property type="project" value="TreeGrafter"/>
</dbReference>
<evidence type="ECO:0000256" key="1">
    <source>
        <dbReference type="ARBA" id="ARBA00007879"/>
    </source>
</evidence>
<accession>A0AAD5G1G9</accession>
<comment type="similarity">
    <text evidence="1">Belongs to the alkB family.</text>
</comment>
<keyword evidence="9" id="KW-1185">Reference proteome</keyword>
<evidence type="ECO:0000256" key="5">
    <source>
        <dbReference type="ARBA" id="ARBA00023004"/>
    </source>
</evidence>
<organism evidence="8 9">
    <name type="scientific">Ambrosia artemisiifolia</name>
    <name type="common">Common ragweed</name>
    <dbReference type="NCBI Taxonomy" id="4212"/>
    <lineage>
        <taxon>Eukaryota</taxon>
        <taxon>Viridiplantae</taxon>
        <taxon>Streptophyta</taxon>
        <taxon>Embryophyta</taxon>
        <taxon>Tracheophyta</taxon>
        <taxon>Spermatophyta</taxon>
        <taxon>Magnoliopsida</taxon>
        <taxon>eudicotyledons</taxon>
        <taxon>Gunneridae</taxon>
        <taxon>Pentapetalae</taxon>
        <taxon>asterids</taxon>
        <taxon>campanulids</taxon>
        <taxon>Asterales</taxon>
        <taxon>Asteraceae</taxon>
        <taxon>Asteroideae</taxon>
        <taxon>Heliantheae alliance</taxon>
        <taxon>Heliantheae</taxon>
        <taxon>Ambrosia</taxon>
    </lineage>
</organism>
<dbReference type="GO" id="GO:0035515">
    <property type="term" value="F:oxidative RNA demethylase activity"/>
    <property type="evidence" value="ECO:0007669"/>
    <property type="project" value="TreeGrafter"/>
</dbReference>
<sequence length="311" mass="35388">MAMNNLSLCRPMVSSSFGVNPTQADRSSHPVSLFIRLNSPSMSFQSIKFKDASRGPLSRECHCIPVVSEWGTETIPFSLIKDRPFIKMPIIERTPSKLSTYQILEPGMIVLENYVSLMDQVDLVKICEKWAAGPGGFYLYRSDEDYVRQMCFGRNWDPETGYKNRYRSNGFKPPPVPYELISLAEAAIQDAQIYVDELPSMYPDTCLARFYNNFGRVSLHQDCDESSDSLRKGLPVVTISIGSIAEFVYGYTRYYKRLKSYLLESGDVLIFGGQSRHIYHGVKQIGSHTSCDLDELSRMRTGRLSLTLRQF</sequence>
<evidence type="ECO:0000313" key="8">
    <source>
        <dbReference type="EMBL" id="KAI7724975.1"/>
    </source>
</evidence>
<feature type="binding site" evidence="6">
    <location>
        <position position="220"/>
    </location>
    <ligand>
        <name>Fe cation</name>
        <dbReference type="ChEBI" id="CHEBI:24875"/>
        <note>catalytic</note>
    </ligand>
</feature>
<dbReference type="GO" id="GO:0005737">
    <property type="term" value="C:cytoplasm"/>
    <property type="evidence" value="ECO:0007669"/>
    <property type="project" value="TreeGrafter"/>
</dbReference>
<keyword evidence="3" id="KW-0223">Dioxygenase</keyword>
<protein>
    <recommendedName>
        <fullName evidence="7">Fe2OG dioxygenase domain-containing protein</fullName>
    </recommendedName>
</protein>
<evidence type="ECO:0000313" key="9">
    <source>
        <dbReference type="Proteomes" id="UP001206925"/>
    </source>
</evidence>
<evidence type="ECO:0000256" key="3">
    <source>
        <dbReference type="ARBA" id="ARBA00022964"/>
    </source>
</evidence>
<dbReference type="InterPro" id="IPR027450">
    <property type="entry name" value="AlkB-like"/>
</dbReference>
<proteinExistence type="inferred from homology"/>
<feature type="binding site" evidence="6">
    <location>
        <position position="280"/>
    </location>
    <ligand>
        <name>Fe cation</name>
        <dbReference type="ChEBI" id="CHEBI:24875"/>
        <note>catalytic</note>
    </ligand>
</feature>
<evidence type="ECO:0000259" key="7">
    <source>
        <dbReference type="PROSITE" id="PS51471"/>
    </source>
</evidence>
<keyword evidence="2 6" id="KW-0479">Metal-binding</keyword>
<name>A0AAD5G1G9_AMBAR</name>
<reference evidence="8" key="1">
    <citation type="submission" date="2022-06" db="EMBL/GenBank/DDBJ databases">
        <title>Uncovering the hologenomic basis of an extraordinary plant invasion.</title>
        <authorList>
            <person name="Bieker V.C."/>
            <person name="Martin M.D."/>
            <person name="Gilbert T."/>
            <person name="Hodgins K."/>
            <person name="Battlay P."/>
            <person name="Petersen B."/>
            <person name="Wilson J."/>
        </authorList>
    </citation>
    <scope>NUCLEOTIDE SEQUENCE</scope>
    <source>
        <strain evidence="8">AA19_3_7</strain>
        <tissue evidence="8">Leaf</tissue>
    </source>
</reference>
<dbReference type="Gene3D" id="2.60.120.590">
    <property type="entry name" value="Alpha-ketoglutarate-dependent dioxygenase AlkB-like"/>
    <property type="match status" value="1"/>
</dbReference>
<dbReference type="PROSITE" id="PS51471">
    <property type="entry name" value="FE2OG_OXY"/>
    <property type="match status" value="1"/>
</dbReference>
<dbReference type="GO" id="GO:0035513">
    <property type="term" value="P:oxidative RNA demethylation"/>
    <property type="evidence" value="ECO:0007669"/>
    <property type="project" value="TreeGrafter"/>
</dbReference>
<dbReference type="PANTHER" id="PTHR16557">
    <property type="entry name" value="ALKYLATED DNA REPAIR PROTEIN ALKB-RELATED"/>
    <property type="match status" value="1"/>
</dbReference>
<comment type="cofactor">
    <cofactor evidence="6">
        <name>Fe(2+)</name>
        <dbReference type="ChEBI" id="CHEBI:29033"/>
    </cofactor>
    <text evidence="6">Binds 1 Fe(2+) ion per subunit.</text>
</comment>
<keyword evidence="4" id="KW-0560">Oxidoreductase</keyword>
<dbReference type="InterPro" id="IPR037151">
    <property type="entry name" value="AlkB-like_sf"/>
</dbReference>
<evidence type="ECO:0000256" key="2">
    <source>
        <dbReference type="ARBA" id="ARBA00022723"/>
    </source>
</evidence>
<dbReference type="Proteomes" id="UP001206925">
    <property type="component" value="Unassembled WGS sequence"/>
</dbReference>
<comment type="caution">
    <text evidence="8">The sequence shown here is derived from an EMBL/GenBank/DDBJ whole genome shotgun (WGS) entry which is preliminary data.</text>
</comment>
<feature type="domain" description="Fe2OG dioxygenase" evidence="7">
    <location>
        <begin position="202"/>
        <end position="311"/>
    </location>
</feature>
<keyword evidence="5 6" id="KW-0408">Iron</keyword>
<evidence type="ECO:0000256" key="6">
    <source>
        <dbReference type="PIRSR" id="PIRSR604574-2"/>
    </source>
</evidence>
<evidence type="ECO:0000256" key="4">
    <source>
        <dbReference type="ARBA" id="ARBA00023002"/>
    </source>
</evidence>
<dbReference type="EMBL" id="JAMZMK010012113">
    <property type="protein sequence ID" value="KAI7724975.1"/>
    <property type="molecule type" value="Genomic_DNA"/>
</dbReference>
<dbReference type="GO" id="GO:0035516">
    <property type="term" value="F:broad specificity oxidative DNA demethylase activity"/>
    <property type="evidence" value="ECO:0007669"/>
    <property type="project" value="TreeGrafter"/>
</dbReference>